<evidence type="ECO:0000313" key="9">
    <source>
        <dbReference type="Proteomes" id="UP000799538"/>
    </source>
</evidence>
<keyword evidence="5" id="KW-0624">Polysaccharide degradation</keyword>
<comment type="domain">
    <text evidence="5">Has a modular structure: an endo-beta-1,4-glucanase catalytic module at the N-terminus, a linker rich in serines and threonines, and a C-terminal carbohydrate-binding module (CBM).</text>
</comment>
<accession>A0A6A6FXM5</accession>
<evidence type="ECO:0000259" key="7">
    <source>
        <dbReference type="Pfam" id="PF03443"/>
    </source>
</evidence>
<dbReference type="GO" id="GO:0030245">
    <property type="term" value="P:cellulose catabolic process"/>
    <property type="evidence" value="ECO:0007669"/>
    <property type="project" value="UniProtKB-UniRule"/>
</dbReference>
<organism evidence="8 9">
    <name type="scientific">Elsinoe ampelina</name>
    <dbReference type="NCBI Taxonomy" id="302913"/>
    <lineage>
        <taxon>Eukaryota</taxon>
        <taxon>Fungi</taxon>
        <taxon>Dikarya</taxon>
        <taxon>Ascomycota</taxon>
        <taxon>Pezizomycotina</taxon>
        <taxon>Dothideomycetes</taxon>
        <taxon>Dothideomycetidae</taxon>
        <taxon>Myriangiales</taxon>
        <taxon>Elsinoaceae</taxon>
        <taxon>Elsinoe</taxon>
    </lineage>
</organism>
<dbReference type="InterPro" id="IPR049892">
    <property type="entry name" value="AA9"/>
</dbReference>
<comment type="subcellular location">
    <subcellularLocation>
        <location evidence="2 5">Secreted</location>
    </subcellularLocation>
</comment>
<feature type="domain" description="Auxiliary Activity family 9 catalytic" evidence="7">
    <location>
        <begin position="20"/>
        <end position="232"/>
    </location>
</feature>
<evidence type="ECO:0000256" key="6">
    <source>
        <dbReference type="SAM" id="SignalP"/>
    </source>
</evidence>
<dbReference type="CDD" id="cd21175">
    <property type="entry name" value="LPMO_AA9"/>
    <property type="match status" value="1"/>
</dbReference>
<keyword evidence="8" id="KW-0378">Hydrolase</keyword>
<evidence type="ECO:0000313" key="8">
    <source>
        <dbReference type="EMBL" id="KAF2218159.1"/>
    </source>
</evidence>
<evidence type="ECO:0000256" key="5">
    <source>
        <dbReference type="RuleBase" id="RU368122"/>
    </source>
</evidence>
<sequence length="246" mass="26507">MNRMKNLSILVSLLATSAAHTIFQEMYVDSVSQGHLFGIRTVQSSNPLKNVSSPDIICNGAVNNFTQNPAADVITLPAGATITTEWHNKLLGLDPSNPDDPIAKTHLGPIQTYMAPIGDIYDTDVESLEWFKIYQDGVTLNNTWATQKMMTAAGKVTHAIPSCIPSGTYLLKAEIVALHAVGDTGKNVEIFTECAQVNITDGGNAALPGFKFQEGYTPSTPGLVFNVYTSPPNLDYPFPGPEVFTC</sequence>
<dbReference type="OrthoDB" id="5558646at2759"/>
<reference evidence="9" key="1">
    <citation type="journal article" date="2020" name="Stud. Mycol.">
        <title>101 Dothideomycetes genomes: A test case for predicting lifestyles and emergence of pathogens.</title>
        <authorList>
            <person name="Haridas S."/>
            <person name="Albert R."/>
            <person name="Binder M."/>
            <person name="Bloem J."/>
            <person name="LaButti K."/>
            <person name="Salamov A."/>
            <person name="Andreopoulos B."/>
            <person name="Baker S."/>
            <person name="Barry K."/>
            <person name="Bills G."/>
            <person name="Bluhm B."/>
            <person name="Cannon C."/>
            <person name="Castanera R."/>
            <person name="Culley D."/>
            <person name="Daum C."/>
            <person name="Ezra D."/>
            <person name="Gonzalez J."/>
            <person name="Henrissat B."/>
            <person name="Kuo A."/>
            <person name="Liang C."/>
            <person name="Lipzen A."/>
            <person name="Lutzoni F."/>
            <person name="Magnuson J."/>
            <person name="Mondo S."/>
            <person name="Nolan M."/>
            <person name="Ohm R."/>
            <person name="Pangilinan J."/>
            <person name="Park H.-J."/>
            <person name="Ramirez L."/>
            <person name="Alfaro M."/>
            <person name="Sun H."/>
            <person name="Tritt A."/>
            <person name="Yoshinaga Y."/>
            <person name="Zwiers L.-H."/>
            <person name="Turgeon B."/>
            <person name="Goodwin S."/>
            <person name="Spatafora J."/>
            <person name="Crous P."/>
            <person name="Grigoriev I."/>
        </authorList>
    </citation>
    <scope>NUCLEOTIDE SEQUENCE [LARGE SCALE GENOMIC DNA]</scope>
    <source>
        <strain evidence="9">CECT 20119</strain>
    </source>
</reference>
<dbReference type="GO" id="GO:0008810">
    <property type="term" value="F:cellulase activity"/>
    <property type="evidence" value="ECO:0007669"/>
    <property type="project" value="UniProtKB-UniRule"/>
</dbReference>
<feature type="chain" id="PRO_5025596095" description="AA9 family lytic polysaccharide monooxygenase" evidence="6">
    <location>
        <begin position="20"/>
        <end position="246"/>
    </location>
</feature>
<keyword evidence="5" id="KW-0136">Cellulose degradation</keyword>
<protein>
    <recommendedName>
        <fullName evidence="5">AA9 family lytic polysaccharide monooxygenase</fullName>
        <ecNumber evidence="5">1.14.99.56</ecNumber>
    </recommendedName>
    <alternativeName>
        <fullName evidence="5">Endo-beta-1,4-glucanase</fullName>
    </alternativeName>
    <alternativeName>
        <fullName evidence="5">Glycosyl hydrolase 61 family protein</fullName>
    </alternativeName>
</protein>
<proteinExistence type="predicted"/>
<evidence type="ECO:0000256" key="4">
    <source>
        <dbReference type="ARBA" id="ARBA00023157"/>
    </source>
</evidence>
<dbReference type="GO" id="GO:0030248">
    <property type="term" value="F:cellulose binding"/>
    <property type="evidence" value="ECO:0007669"/>
    <property type="project" value="UniProtKB-UniRule"/>
</dbReference>
<comment type="catalytic activity">
    <reaction evidence="5">
        <text>[(1-&gt;4)-beta-D-glucosyl]n+m + reduced acceptor + O2 = 4-dehydro-beta-D-glucosyl-[(1-&gt;4)-beta-D-glucosyl]n-1 + [(1-&gt;4)-beta-D-glucosyl]m + acceptor + H2O.</text>
        <dbReference type="EC" id="1.14.99.56"/>
    </reaction>
</comment>
<keyword evidence="6" id="KW-0732">Signal</keyword>
<dbReference type="EC" id="1.14.99.56" evidence="5"/>
<dbReference type="PANTHER" id="PTHR33353">
    <property type="entry name" value="PUTATIVE (AFU_ORTHOLOGUE AFUA_1G12560)-RELATED"/>
    <property type="match status" value="1"/>
</dbReference>
<dbReference type="AlphaFoldDB" id="A0A6A6FXM5"/>
<dbReference type="PANTHER" id="PTHR33353:SF13">
    <property type="entry name" value="ENDOGLUCANASE II"/>
    <property type="match status" value="1"/>
</dbReference>
<keyword evidence="4 5" id="KW-1015">Disulfide bond</keyword>
<dbReference type="InterPro" id="IPR005103">
    <property type="entry name" value="AA9_LPMO"/>
</dbReference>
<dbReference type="EMBL" id="ML992575">
    <property type="protein sequence ID" value="KAF2218159.1"/>
    <property type="molecule type" value="Genomic_DNA"/>
</dbReference>
<comment type="cofactor">
    <cofactor evidence="1">
        <name>Cu(2+)</name>
        <dbReference type="ChEBI" id="CHEBI:29036"/>
    </cofactor>
</comment>
<dbReference type="Proteomes" id="UP000799538">
    <property type="component" value="Unassembled WGS sequence"/>
</dbReference>
<keyword evidence="3 5" id="KW-0964">Secreted</keyword>
<name>A0A6A6FXM5_9PEZI</name>
<keyword evidence="5" id="KW-0119">Carbohydrate metabolism</keyword>
<evidence type="ECO:0000256" key="2">
    <source>
        <dbReference type="ARBA" id="ARBA00004613"/>
    </source>
</evidence>
<keyword evidence="9" id="KW-1185">Reference proteome</keyword>
<dbReference type="Gene3D" id="2.70.50.70">
    <property type="match status" value="1"/>
</dbReference>
<evidence type="ECO:0000256" key="3">
    <source>
        <dbReference type="ARBA" id="ARBA00022525"/>
    </source>
</evidence>
<feature type="signal peptide" evidence="6">
    <location>
        <begin position="1"/>
        <end position="19"/>
    </location>
</feature>
<comment type="function">
    <text evidence="5">Lytic polysaccharide monooxygenase (LMPO) that depolymerizes crystalline and amorphous polysaccharides via the oxidation of scissile alpha- or beta-(1-4)-glycosidic bonds, yielding C1 and/or C4 oxidation products. Catalysis by LPMOs requires the reduction of the active-site copper from Cu(II) to Cu(I) by a reducing agent and H(2)O(2) or O(2) as a cosubstrate.</text>
</comment>
<dbReference type="Pfam" id="PF03443">
    <property type="entry name" value="AA9"/>
    <property type="match status" value="1"/>
</dbReference>
<dbReference type="GO" id="GO:0005576">
    <property type="term" value="C:extracellular region"/>
    <property type="evidence" value="ECO:0007669"/>
    <property type="project" value="UniProtKB-SubCell"/>
</dbReference>
<gene>
    <name evidence="8" type="ORF">BDZ85DRAFT_270860</name>
</gene>
<evidence type="ECO:0000256" key="1">
    <source>
        <dbReference type="ARBA" id="ARBA00001973"/>
    </source>
</evidence>